<evidence type="ECO:0000256" key="12">
    <source>
        <dbReference type="PIRSR" id="PIRSR605478-1"/>
    </source>
</evidence>
<sequence>MDLKEHDLDQLCINTIRMLSADAVQKANSGHPGTPMGLAPLGYLLWTQFLKHNPNNPHWPDRDRFVLSAGHASMLLYSLLYLTGYDLSLEEIKRFRQWESKTPGHPEQGHVPSGVETTTGPLGQGFANGVGMAIAERFLAAHFNRPGHSIVDHHTYVIASDGDMMEGIASEAASLAGHLQLEKLICFYDANQITIEGSTDLAFREDVKKRFEAYGWNVIGPLPDGNNLAAMSKAIQAAQAETERPSLIIVRTHIGYGSPNRQDSAQAHGEPLGEEEVRLTKEHLGWPTEPDFYVPEPALAHYRKTAGRGERLEAEWQRRFDAYAAADPDLAKEWQRMVKGERPEGWDSEIKKYQPKGATATRRAFGEVLNLTAPRLSNLIGGSADLAPSNDTTQKGLGDFLAGHYEGRTLHFGVREHAMGGALNGMALHGGVIPYGGTFLIFSDYMKASIRLAALMELPVIYIFTHDSIGLGEDGPTHQPIEQLAGLRAIPNLTVIRPADATETATAWRLAVARRKGPVALILTRQKIPLIDRSRSAPADQLEKGAYVLSETEGRAAEMILIATGSEVHLAVEAAQALEKEGAAVRVVSMPSWELFERQPVSYRTAVLPPEVTARISIEAASTFGWERYVGGSGAMIGLNRFGASAPGEVVMRELGFTVENVLAHARPLLNAPSGAGAGRRKGS</sequence>
<protein>
    <recommendedName>
        <fullName evidence="5 11">Transketolase</fullName>
        <ecNumber evidence="5 11">2.2.1.1</ecNumber>
    </recommendedName>
</protein>
<feature type="domain" description="Transketolase-like pyrimidine-binding" evidence="18">
    <location>
        <begin position="359"/>
        <end position="530"/>
    </location>
</feature>
<evidence type="ECO:0000256" key="5">
    <source>
        <dbReference type="ARBA" id="ARBA00013152"/>
    </source>
</evidence>
<comment type="cofactor">
    <cofactor evidence="17">
        <name>Mg(2+)</name>
        <dbReference type="ChEBI" id="CHEBI:18420"/>
    </cofactor>
    <cofactor evidence="17">
        <name>Ca(2+)</name>
        <dbReference type="ChEBI" id="CHEBI:29108"/>
    </cofactor>
    <cofactor evidence="17">
        <name>Mn(2+)</name>
        <dbReference type="ChEBI" id="CHEBI:29035"/>
    </cofactor>
    <cofactor evidence="17">
        <name>Co(2+)</name>
        <dbReference type="ChEBI" id="CHEBI:48828"/>
    </cofactor>
    <text evidence="17">Binds 1 Mg(2+) ion per subunit. Can also utilize other divalent metal cations, such as Ca(2+), Mn(2+) and Co(2+).</text>
</comment>
<feature type="binding site" evidence="13">
    <location>
        <position position="31"/>
    </location>
    <ligand>
        <name>substrate</name>
    </ligand>
</feature>
<organism evidence="19 20">
    <name type="scientific">Candidatus Manganitrophus noduliformans</name>
    <dbReference type="NCBI Taxonomy" id="2606439"/>
    <lineage>
        <taxon>Bacteria</taxon>
        <taxon>Pseudomonadati</taxon>
        <taxon>Nitrospirota</taxon>
        <taxon>Nitrospiria</taxon>
        <taxon>Candidatus Troglogloeales</taxon>
        <taxon>Candidatus Manganitrophaceae</taxon>
        <taxon>Candidatus Manganitrophus</taxon>
    </lineage>
</organism>
<feature type="binding site" evidence="14">
    <location>
        <position position="268"/>
    </location>
    <ligand>
        <name>thiamine diphosphate</name>
        <dbReference type="ChEBI" id="CHEBI:58937"/>
    </ligand>
</feature>
<dbReference type="InterPro" id="IPR033247">
    <property type="entry name" value="Transketolase_fam"/>
</dbReference>
<feature type="site" description="Important for catalytic activity" evidence="16">
    <location>
        <position position="31"/>
    </location>
</feature>
<dbReference type="InterPro" id="IPR049557">
    <property type="entry name" value="Transketolase_CS"/>
</dbReference>
<feature type="active site" description="Proton donor" evidence="12">
    <location>
        <position position="416"/>
    </location>
</feature>
<evidence type="ECO:0000256" key="1">
    <source>
        <dbReference type="ARBA" id="ARBA00001913"/>
    </source>
</evidence>
<comment type="cofactor">
    <cofactor evidence="2">
        <name>Co(2+)</name>
        <dbReference type="ChEBI" id="CHEBI:48828"/>
    </cofactor>
</comment>
<dbReference type="RefSeq" id="WP_168063155.1">
    <property type="nucleotide sequence ID" value="NZ_VTOW01000005.1"/>
</dbReference>
<dbReference type="Gene3D" id="3.40.50.920">
    <property type="match status" value="1"/>
</dbReference>
<comment type="caution">
    <text evidence="19">The sequence shown here is derived from an EMBL/GenBank/DDBJ whole genome shotgun (WGS) entry which is preliminary data.</text>
</comment>
<dbReference type="Pfam" id="PF22613">
    <property type="entry name" value="Transketolase_C_1"/>
    <property type="match status" value="1"/>
</dbReference>
<dbReference type="InterPro" id="IPR029061">
    <property type="entry name" value="THDP-binding"/>
</dbReference>
<evidence type="ECO:0000256" key="15">
    <source>
        <dbReference type="PIRSR" id="PIRSR605478-4"/>
    </source>
</evidence>
<dbReference type="PROSITE" id="PS00801">
    <property type="entry name" value="TRANSKETOLASE_1"/>
    <property type="match status" value="1"/>
</dbReference>
<dbReference type="InterPro" id="IPR005478">
    <property type="entry name" value="Transketolase_bac-like"/>
</dbReference>
<dbReference type="FunFam" id="3.40.50.970:FF:000003">
    <property type="entry name" value="Transketolase"/>
    <property type="match status" value="1"/>
</dbReference>
<dbReference type="CDD" id="cd02012">
    <property type="entry name" value="TPP_TK"/>
    <property type="match status" value="1"/>
</dbReference>
<dbReference type="SUPFAM" id="SSF52922">
    <property type="entry name" value="TK C-terminal domain-like"/>
    <property type="match status" value="1"/>
</dbReference>
<evidence type="ECO:0000256" key="13">
    <source>
        <dbReference type="PIRSR" id="PIRSR605478-2"/>
    </source>
</evidence>
<dbReference type="GO" id="GO:0005829">
    <property type="term" value="C:cytosol"/>
    <property type="evidence" value="ECO:0007669"/>
    <property type="project" value="TreeGrafter"/>
</dbReference>
<feature type="binding site" evidence="13">
    <location>
        <position position="474"/>
    </location>
    <ligand>
        <name>substrate</name>
    </ligand>
</feature>
<dbReference type="SMART" id="SM00861">
    <property type="entry name" value="Transket_pyr"/>
    <property type="match status" value="1"/>
</dbReference>
<proteinExistence type="inferred from homology"/>
<feature type="binding site" evidence="14">
    <location>
        <position position="191"/>
    </location>
    <ligand>
        <name>thiamine diphosphate</name>
        <dbReference type="ChEBI" id="CHEBI:58937"/>
    </ligand>
</feature>
<dbReference type="NCBIfam" id="TIGR00232">
    <property type="entry name" value="tktlase_bact"/>
    <property type="match status" value="1"/>
</dbReference>
<feature type="binding site" evidence="15">
    <location>
        <position position="161"/>
    </location>
    <ligand>
        <name>Mg(2+)</name>
        <dbReference type="ChEBI" id="CHEBI:18420"/>
    </ligand>
</feature>
<feature type="binding site" evidence="13">
    <location>
        <position position="525"/>
    </location>
    <ligand>
        <name>substrate</name>
    </ligand>
</feature>
<accession>A0A7X6DU58</accession>
<evidence type="ECO:0000256" key="16">
    <source>
        <dbReference type="PIRSR" id="PIRSR605478-5"/>
    </source>
</evidence>
<evidence type="ECO:0000256" key="6">
    <source>
        <dbReference type="ARBA" id="ARBA00022679"/>
    </source>
</evidence>
<evidence type="ECO:0000259" key="18">
    <source>
        <dbReference type="SMART" id="SM00861"/>
    </source>
</evidence>
<feature type="binding site" evidence="13">
    <location>
        <position position="389"/>
    </location>
    <ligand>
        <name>substrate</name>
    </ligand>
</feature>
<dbReference type="FunFam" id="3.40.50.970:FF:000004">
    <property type="entry name" value="Transketolase"/>
    <property type="match status" value="1"/>
</dbReference>
<evidence type="ECO:0000256" key="10">
    <source>
        <dbReference type="ARBA" id="ARBA00049473"/>
    </source>
</evidence>
<dbReference type="CDD" id="cd07033">
    <property type="entry name" value="TPP_PYR_DXS_TK_like"/>
    <property type="match status" value="1"/>
</dbReference>
<keyword evidence="7 15" id="KW-0479">Metal-binding</keyword>
<keyword evidence="6 17" id="KW-0808">Transferase</keyword>
<dbReference type="PANTHER" id="PTHR43522:SF2">
    <property type="entry name" value="TRANSKETOLASE 1-RELATED"/>
    <property type="match status" value="1"/>
</dbReference>
<feature type="binding site" evidence="15">
    <location>
        <position position="191"/>
    </location>
    <ligand>
        <name>Mg(2+)</name>
        <dbReference type="ChEBI" id="CHEBI:18420"/>
    </ligand>
</feature>
<feature type="binding site" evidence="14">
    <location>
        <begin position="120"/>
        <end position="122"/>
    </location>
    <ligand>
        <name>thiamine diphosphate</name>
        <dbReference type="ChEBI" id="CHEBI:58937"/>
    </ligand>
</feature>
<reference evidence="19 20" key="1">
    <citation type="journal article" date="2020" name="Nature">
        <title>Bacterial chemolithoautotrophy via manganese oxidation.</title>
        <authorList>
            <person name="Yu H."/>
            <person name="Leadbetter J.R."/>
        </authorList>
    </citation>
    <scope>NUCLEOTIDE SEQUENCE [LARGE SCALE GENOMIC DNA]</scope>
    <source>
        <strain evidence="19 20">Mn-1</strain>
    </source>
</reference>
<dbReference type="InterPro" id="IPR005475">
    <property type="entry name" value="Transketolase-like_Pyr-bd"/>
</dbReference>
<feature type="site" description="Important for catalytic activity" evidence="16">
    <location>
        <position position="268"/>
    </location>
</feature>
<feature type="binding site" evidence="13">
    <location>
        <position position="478"/>
    </location>
    <ligand>
        <name>substrate</name>
    </ligand>
</feature>
<dbReference type="Proteomes" id="UP000534783">
    <property type="component" value="Unassembled WGS sequence"/>
</dbReference>
<dbReference type="GO" id="GO:0004802">
    <property type="term" value="F:transketolase activity"/>
    <property type="evidence" value="ECO:0007669"/>
    <property type="project" value="UniProtKB-UniRule"/>
</dbReference>
<evidence type="ECO:0000256" key="2">
    <source>
        <dbReference type="ARBA" id="ARBA00001941"/>
    </source>
</evidence>
<dbReference type="SUPFAM" id="SSF52518">
    <property type="entry name" value="Thiamin diphosphate-binding fold (THDP-binding)"/>
    <property type="match status" value="2"/>
</dbReference>
<keyword evidence="9 14" id="KW-0786">Thiamine pyrophosphate</keyword>
<comment type="function">
    <text evidence="17">Catalyzes the transfer of a two-carbon ketol group from a ketose donor to an aldose acceptor, via a covalent intermediate with the cofactor thiamine pyrophosphate.</text>
</comment>
<name>A0A7X6DU58_9BACT</name>
<dbReference type="GO" id="GO:0046872">
    <property type="term" value="F:metal ion binding"/>
    <property type="evidence" value="ECO:0007669"/>
    <property type="project" value="UniProtKB-KW"/>
</dbReference>
<dbReference type="Pfam" id="PF02779">
    <property type="entry name" value="Transket_pyr"/>
    <property type="match status" value="1"/>
</dbReference>
<dbReference type="Gene3D" id="3.40.50.970">
    <property type="match status" value="2"/>
</dbReference>
<feature type="binding site" evidence="15">
    <location>
        <position position="193"/>
    </location>
    <ligand>
        <name>Mg(2+)</name>
        <dbReference type="ChEBI" id="CHEBI:18420"/>
    </ligand>
</feature>
<feature type="binding site" evidence="14">
    <location>
        <position position="442"/>
    </location>
    <ligand>
        <name>thiamine diphosphate</name>
        <dbReference type="ChEBI" id="CHEBI:58937"/>
    </ligand>
</feature>
<feature type="binding site" evidence="13">
    <location>
        <position position="268"/>
    </location>
    <ligand>
        <name>substrate</name>
    </ligand>
</feature>
<feature type="binding site" evidence="14">
    <location>
        <position position="162"/>
    </location>
    <ligand>
        <name>thiamine diphosphate</name>
        <dbReference type="ChEBI" id="CHEBI:58937"/>
    </ligand>
</feature>
<keyword evidence="20" id="KW-1185">Reference proteome</keyword>
<dbReference type="InterPro" id="IPR055152">
    <property type="entry name" value="Transketolase-like_C_2"/>
</dbReference>
<dbReference type="EMBL" id="VTOW01000005">
    <property type="protein sequence ID" value="NKE73219.1"/>
    <property type="molecule type" value="Genomic_DNA"/>
</dbReference>
<dbReference type="PANTHER" id="PTHR43522">
    <property type="entry name" value="TRANSKETOLASE"/>
    <property type="match status" value="1"/>
</dbReference>
<evidence type="ECO:0000256" key="11">
    <source>
        <dbReference type="NCBIfam" id="TIGR00232"/>
    </source>
</evidence>
<comment type="catalytic activity">
    <reaction evidence="10 17">
        <text>D-sedoheptulose 7-phosphate + D-glyceraldehyde 3-phosphate = aldehydo-D-ribose 5-phosphate + D-xylulose 5-phosphate</text>
        <dbReference type="Rhea" id="RHEA:10508"/>
        <dbReference type="ChEBI" id="CHEBI:57483"/>
        <dbReference type="ChEBI" id="CHEBI:57737"/>
        <dbReference type="ChEBI" id="CHEBI:58273"/>
        <dbReference type="ChEBI" id="CHEBI:59776"/>
        <dbReference type="EC" id="2.2.1.1"/>
    </reaction>
</comment>
<evidence type="ECO:0000256" key="14">
    <source>
        <dbReference type="PIRSR" id="PIRSR605478-3"/>
    </source>
</evidence>
<dbReference type="EC" id="2.2.1.1" evidence="5 11"/>
<dbReference type="InterPro" id="IPR020826">
    <property type="entry name" value="Transketolase_BS"/>
</dbReference>
<comment type="similarity">
    <text evidence="3 17">Belongs to the transketolase family.</text>
</comment>
<feature type="binding site" evidence="14">
    <location>
        <position position="71"/>
    </location>
    <ligand>
        <name>thiamine diphosphate</name>
        <dbReference type="ChEBI" id="CHEBI:58937"/>
    </ligand>
</feature>
<comment type="cofactor">
    <cofactor evidence="1">
        <name>Ca(2+)</name>
        <dbReference type="ChEBI" id="CHEBI:29108"/>
    </cofactor>
</comment>
<dbReference type="GO" id="GO:0009052">
    <property type="term" value="P:pentose-phosphate shunt, non-oxidative branch"/>
    <property type="evidence" value="ECO:0007669"/>
    <property type="project" value="UniProtKB-ARBA"/>
</dbReference>
<feature type="binding site" evidence="13">
    <location>
        <position position="362"/>
    </location>
    <ligand>
        <name>substrate</name>
    </ligand>
</feature>
<evidence type="ECO:0000256" key="9">
    <source>
        <dbReference type="ARBA" id="ARBA00023052"/>
    </source>
</evidence>
<evidence type="ECO:0000256" key="4">
    <source>
        <dbReference type="ARBA" id="ARBA00011738"/>
    </source>
</evidence>
<evidence type="ECO:0000256" key="3">
    <source>
        <dbReference type="ARBA" id="ARBA00007131"/>
    </source>
</evidence>
<dbReference type="PROSITE" id="PS00802">
    <property type="entry name" value="TRANSKETOLASE_2"/>
    <property type="match status" value="1"/>
</dbReference>
<evidence type="ECO:0000256" key="7">
    <source>
        <dbReference type="ARBA" id="ARBA00022723"/>
    </source>
</evidence>
<gene>
    <name evidence="19" type="primary">tkt</name>
    <name evidence="19" type="ORF">MNODULE_20900</name>
</gene>
<dbReference type="FunFam" id="3.40.50.920:FF:000003">
    <property type="entry name" value="Transketolase"/>
    <property type="match status" value="1"/>
</dbReference>
<dbReference type="InterPro" id="IPR009014">
    <property type="entry name" value="Transketo_C/PFOR_II"/>
</dbReference>
<comment type="cofactor">
    <cofactor evidence="14">
        <name>thiamine diphosphate</name>
        <dbReference type="ChEBI" id="CHEBI:58937"/>
    </cofactor>
    <text evidence="14">Binds 1 thiamine pyrophosphate per subunit. During the reaction, the substrate forms a covalent intermediate with the cofactor.</text>
</comment>
<dbReference type="InterPro" id="IPR005474">
    <property type="entry name" value="Transketolase_N"/>
</dbReference>
<evidence type="ECO:0000256" key="8">
    <source>
        <dbReference type="ARBA" id="ARBA00022842"/>
    </source>
</evidence>
<evidence type="ECO:0000313" key="20">
    <source>
        <dbReference type="Proteomes" id="UP000534783"/>
    </source>
</evidence>
<dbReference type="Pfam" id="PF00456">
    <property type="entry name" value="Transketolase_N"/>
    <property type="match status" value="1"/>
</dbReference>
<dbReference type="AlphaFoldDB" id="A0A7X6DU58"/>
<comment type="cofactor">
    <cofactor evidence="15">
        <name>Mg(2+)</name>
        <dbReference type="ChEBI" id="CHEBI:18420"/>
    </cofactor>
    <text evidence="15">Binds 1 Mg(2+) ion per subunit. Can also utilize other divalent metal cations, such as Ca(2+), Mn(2+) and Co(2+).</text>
</comment>
<feature type="binding site" evidence="13">
    <location>
        <position position="466"/>
    </location>
    <ligand>
        <name>substrate</name>
    </ligand>
</feature>
<evidence type="ECO:0000313" key="19">
    <source>
        <dbReference type="EMBL" id="NKE73219.1"/>
    </source>
</evidence>
<evidence type="ECO:0000256" key="17">
    <source>
        <dbReference type="RuleBase" id="RU004996"/>
    </source>
</evidence>
<keyword evidence="17" id="KW-0106">Calcium</keyword>
<keyword evidence="8 15" id="KW-0460">Magnesium</keyword>
<comment type="subunit">
    <text evidence="4 17">Homodimer.</text>
</comment>